<comment type="caution">
    <text evidence="3">The sequence shown here is derived from an EMBL/GenBank/DDBJ whole genome shotgun (WGS) entry which is preliminary data.</text>
</comment>
<accession>A0ABP9KZH7</accession>
<organism evidence="3 4">
    <name type="scientific">Lysobacter panacisoli</name>
    <dbReference type="NCBI Taxonomy" id="1255263"/>
    <lineage>
        <taxon>Bacteria</taxon>
        <taxon>Pseudomonadati</taxon>
        <taxon>Pseudomonadota</taxon>
        <taxon>Gammaproteobacteria</taxon>
        <taxon>Lysobacterales</taxon>
        <taxon>Lysobacteraceae</taxon>
        <taxon>Lysobacter</taxon>
    </lineage>
</organism>
<feature type="region of interest" description="Disordered" evidence="1">
    <location>
        <begin position="48"/>
        <end position="69"/>
    </location>
</feature>
<dbReference type="RefSeq" id="WP_233264060.1">
    <property type="nucleotide sequence ID" value="NZ_BAABKY010000001.1"/>
</dbReference>
<feature type="compositionally biased region" description="Basic and acidic residues" evidence="1">
    <location>
        <begin position="194"/>
        <end position="209"/>
    </location>
</feature>
<protein>
    <submittedName>
        <fullName evidence="3">DUF4124 domain-containing protein</fullName>
    </submittedName>
</protein>
<sequence>MRFVHRARMRALWFALSMASVVSIPTAAAQIVIYRCTDASGAVTLQNGTPCPKGTRQQKRVLDTPAPSAPPIMPVAATPPVAVPAPVALPAEPAPAPEPEPEPVVEAPRQTPPALFQCTTWDKERYFGENAQPPPRCAPLQVTGLDGTGANAGGLACQMVEDRCQPVIESRLCDAWQQRLRDAQSTAQFGDLDKRAQAAADAERSRQVLDESTCPR</sequence>
<feature type="signal peptide" evidence="2">
    <location>
        <begin position="1"/>
        <end position="29"/>
    </location>
</feature>
<feature type="region of interest" description="Disordered" evidence="1">
    <location>
        <begin position="194"/>
        <end position="216"/>
    </location>
</feature>
<feature type="chain" id="PRO_5045710636" evidence="2">
    <location>
        <begin position="30"/>
        <end position="216"/>
    </location>
</feature>
<evidence type="ECO:0000256" key="2">
    <source>
        <dbReference type="SAM" id="SignalP"/>
    </source>
</evidence>
<feature type="region of interest" description="Disordered" evidence="1">
    <location>
        <begin position="88"/>
        <end position="112"/>
    </location>
</feature>
<evidence type="ECO:0000313" key="3">
    <source>
        <dbReference type="EMBL" id="GAA5068478.1"/>
    </source>
</evidence>
<name>A0ABP9KZH7_9GAMM</name>
<evidence type="ECO:0000256" key="1">
    <source>
        <dbReference type="SAM" id="MobiDB-lite"/>
    </source>
</evidence>
<dbReference type="Proteomes" id="UP001501083">
    <property type="component" value="Unassembled WGS sequence"/>
</dbReference>
<keyword evidence="2" id="KW-0732">Signal</keyword>
<proteinExistence type="predicted"/>
<reference evidence="4" key="1">
    <citation type="journal article" date="2019" name="Int. J. Syst. Evol. Microbiol.">
        <title>The Global Catalogue of Microorganisms (GCM) 10K type strain sequencing project: providing services to taxonomists for standard genome sequencing and annotation.</title>
        <authorList>
            <consortium name="The Broad Institute Genomics Platform"/>
            <consortium name="The Broad Institute Genome Sequencing Center for Infectious Disease"/>
            <person name="Wu L."/>
            <person name="Ma J."/>
        </authorList>
    </citation>
    <scope>NUCLEOTIDE SEQUENCE [LARGE SCALE GENOMIC DNA]</scope>
    <source>
        <strain evidence="4">JCM 19212</strain>
    </source>
</reference>
<evidence type="ECO:0000313" key="4">
    <source>
        <dbReference type="Proteomes" id="UP001501083"/>
    </source>
</evidence>
<dbReference type="EMBL" id="BAABKY010000001">
    <property type="protein sequence ID" value="GAA5068478.1"/>
    <property type="molecule type" value="Genomic_DNA"/>
</dbReference>
<gene>
    <name evidence="3" type="ORF">GCM10025759_04340</name>
</gene>
<keyword evidence="4" id="KW-1185">Reference proteome</keyword>